<protein>
    <submittedName>
        <fullName evidence="1">Uncharacterized protein</fullName>
    </submittedName>
</protein>
<reference evidence="1" key="1">
    <citation type="journal article" date="2015" name="Nature">
        <title>Complex archaea that bridge the gap between prokaryotes and eukaryotes.</title>
        <authorList>
            <person name="Spang A."/>
            <person name="Saw J.H."/>
            <person name="Jorgensen S.L."/>
            <person name="Zaremba-Niedzwiedzka K."/>
            <person name="Martijn J."/>
            <person name="Lind A.E."/>
            <person name="van Eijk R."/>
            <person name="Schleper C."/>
            <person name="Guy L."/>
            <person name="Ettema T.J."/>
        </authorList>
    </citation>
    <scope>NUCLEOTIDE SEQUENCE</scope>
</reference>
<proteinExistence type="predicted"/>
<dbReference type="EMBL" id="LAZR01021666">
    <property type="protein sequence ID" value="KKL84562.1"/>
    <property type="molecule type" value="Genomic_DNA"/>
</dbReference>
<sequence length="760" mass="89354">IKLTNFDFASKLDELKTILEDSKSSYSWSKLAELKVKFTITTPDSKILDQFYESNKIKSHELGAITDRVKESVKNAVVILVNTMNYTIEKYIPFKHSITITRYEEFLRKKGEGSKRVDDVVFLFNTEKLSMKQCFAFLKWWHLDEFAFSEHIKLEIIGTYRGRVRKKTLITTVMKKQPLSEISDYLSSDDINDAAQLLSHKHYFTVLKKYMFPEEFLANAEITLDIAKEGLVPQKRRTVSVDGSKMKFHQLVTKTTPLTQYQKIIEQNQIVGIYCSVKSTNNNLLYLLIDIDIPPLLYSMFPAQIVWNLTLNITKSISQSASRLGLPSFKINYSGAKGVHLILKLQNPEVIMDTEQVVNLPELYNYTLLPGITALKKEKLSSLNNKFKFAKSLLQSLLLFTVYRGNIEIPEEIKRGLKIIHPYQLFRISPDAQNRLKILLDCSSMSRGVFRLFSPHPANKLVSIPLSTDKLSEKYNEYKTVREDAKIENVMERFDSDDLELFLHTPNIVTRKNFKDLLRPDRLLPSFAVLMRFGTIYSMMRLPASFNFWYRFFEVRSFYGFIESKVFGYDRDDFENFYVFINNMALRLHIENRKYIMDLITKYLYEKRISFPLFKHELDTLYHIEFFFTIKSDIFFRDNEDSLLQLFKNEMEFNNFLRQAQEIFNIAVYTISRHVILEDEKGFSKSQRESMNNLYNEITSLTNLAKMHLEDLKYDDHSGGKEEFLIKVIFFVSRLYFASLIFVRTFHSLLEKSQVIKKWR</sequence>
<dbReference type="AlphaFoldDB" id="A0A0F9IAX3"/>
<name>A0A0F9IAX3_9ZZZZ</name>
<organism evidence="1">
    <name type="scientific">marine sediment metagenome</name>
    <dbReference type="NCBI Taxonomy" id="412755"/>
    <lineage>
        <taxon>unclassified sequences</taxon>
        <taxon>metagenomes</taxon>
        <taxon>ecological metagenomes</taxon>
    </lineage>
</organism>
<comment type="caution">
    <text evidence="1">The sequence shown here is derived from an EMBL/GenBank/DDBJ whole genome shotgun (WGS) entry which is preliminary data.</text>
</comment>
<feature type="non-terminal residue" evidence="1">
    <location>
        <position position="1"/>
    </location>
</feature>
<evidence type="ECO:0000313" key="1">
    <source>
        <dbReference type="EMBL" id="KKL84562.1"/>
    </source>
</evidence>
<dbReference type="Gene3D" id="3.90.920.10">
    <property type="entry name" value="DNA primase, PRIM domain"/>
    <property type="match status" value="1"/>
</dbReference>
<accession>A0A0F9IAX3</accession>
<gene>
    <name evidence="1" type="ORF">LCGC14_1963490</name>
</gene>